<dbReference type="GeneID" id="1466125"/>
<reference evidence="1" key="1">
    <citation type="journal article" date="2020" name="bioRxiv">
        <title>A rank-normalized archaeal taxonomy based on genome phylogeny resolves widespread incomplete and uneven classifications.</title>
        <authorList>
            <person name="Rinke C."/>
            <person name="Chuvochina M."/>
            <person name="Mussig A.J."/>
            <person name="Chaumeil P.-A."/>
            <person name="Waite D.W."/>
            <person name="Whitman W.B."/>
            <person name="Parks D.H."/>
            <person name="Hugenholtz P."/>
        </authorList>
    </citation>
    <scope>NUCLEOTIDE SEQUENCE</scope>
    <source>
        <strain evidence="1">UBA8839</strain>
    </source>
</reference>
<evidence type="ECO:0000313" key="1">
    <source>
        <dbReference type="EMBL" id="HII47844.1"/>
    </source>
</evidence>
<comment type="caution">
    <text evidence="1">The sequence shown here is derived from an EMBL/GenBank/DDBJ whole genome shotgun (WGS) entry which is preliminary data.</text>
</comment>
<name>A0A832W5B9_9CREN</name>
<accession>A0A832W5B9</accession>
<dbReference type="RefSeq" id="WP_011009458.1">
    <property type="nucleotide sequence ID" value="NZ_DUJP01000034.1"/>
</dbReference>
<dbReference type="AlphaFoldDB" id="A0A832W5B9"/>
<gene>
    <name evidence="1" type="ORF">HA333_10520</name>
</gene>
<evidence type="ECO:0000313" key="2">
    <source>
        <dbReference type="Proteomes" id="UP000651120"/>
    </source>
</evidence>
<protein>
    <recommendedName>
        <fullName evidence="3">PaREP2b</fullName>
    </recommendedName>
</protein>
<dbReference type="EMBL" id="DUJP01000034">
    <property type="protein sequence ID" value="HII47844.1"/>
    <property type="molecule type" value="Genomic_DNA"/>
</dbReference>
<dbReference type="Proteomes" id="UP000651120">
    <property type="component" value="Unassembled WGS sequence"/>
</dbReference>
<proteinExistence type="predicted"/>
<evidence type="ECO:0008006" key="3">
    <source>
        <dbReference type="Google" id="ProtNLM"/>
    </source>
</evidence>
<sequence length="364" mass="40859">MKVAEEALKYRSEIKRLFEEAEMAIEQGSKPWSDLRRVVTYMNSRHNRDWLRSAHVAVAWILLEAGLRELGDVRDRALSALKEIAERLAKGEEAEVPVKEISEFVRRAHDVAHRLELIFEDITRNAERYGRTKEEAETIRRTFAVTEVARELAVATVRKLNKLSEATLADKVVAFFYSLAEGTAWSRIVLNALKRGEVYGALARSPTTAYTKYGGERKKTRGKRERLSAIVSRLALWLSERGVDRATMIREGDTVKVVVNGETVAEVETKTIKTGGSIIFYAQGRWVEEEGKTAAKLIAKIKPAKAEDYELRALLATDGNYTAEGKVIAGTTSVLQAVIYKRFGMEVSHTGKGDLTRYGLKPIL</sequence>
<organism evidence="1 2">
    <name type="scientific">Pyrobaculum aerophilum</name>
    <dbReference type="NCBI Taxonomy" id="13773"/>
    <lineage>
        <taxon>Archaea</taxon>
        <taxon>Thermoproteota</taxon>
        <taxon>Thermoprotei</taxon>
        <taxon>Thermoproteales</taxon>
        <taxon>Thermoproteaceae</taxon>
        <taxon>Pyrobaculum</taxon>
    </lineage>
</organism>